<keyword evidence="8" id="KW-0406">Ion transport</keyword>
<name>A0A9E7FV02_9LILI</name>
<dbReference type="GO" id="GO:0016020">
    <property type="term" value="C:membrane"/>
    <property type="evidence" value="ECO:0007669"/>
    <property type="project" value="InterPro"/>
</dbReference>
<evidence type="ECO:0000256" key="10">
    <source>
        <dbReference type="SAM" id="Phobius"/>
    </source>
</evidence>
<keyword evidence="7 10" id="KW-1133">Transmembrane helix</keyword>
<dbReference type="EMBL" id="CP097507">
    <property type="protein sequence ID" value="URE02875.1"/>
    <property type="molecule type" value="Genomic_DNA"/>
</dbReference>
<reference evidence="11" key="1">
    <citation type="submission" date="2022-05" db="EMBL/GenBank/DDBJ databases">
        <title>The Musa troglodytarum L. genome provides insights into the mechanism of non-climacteric behaviour and enrichment of carotenoids.</title>
        <authorList>
            <person name="Wang J."/>
        </authorList>
    </citation>
    <scope>NUCLEOTIDE SEQUENCE</scope>
    <source>
        <tissue evidence="11">Leaf</tissue>
    </source>
</reference>
<dbReference type="OrthoDB" id="5835829at2759"/>
<keyword evidence="9 10" id="KW-0472">Membrane</keyword>
<comment type="subcellular location">
    <subcellularLocation>
        <location evidence="1">Endomembrane system</location>
        <topology evidence="1">Multi-pass membrane protein</topology>
    </subcellularLocation>
</comment>
<dbReference type="Pfam" id="PF03030">
    <property type="entry name" value="H_PPase"/>
    <property type="match status" value="2"/>
</dbReference>
<sequence>MLRQGSGSDLPQVGEFAPFPVARRVNSSHSVTMDDAMENGMGSYQERPRTFPSMRSKSHYPLIFRMLLGINARVLLVLLLLIFGAVFYVGASTSPIVIFVFSICIISFFFSVYLTKWVLAKDEGPPEMVQISEAIRDGAEGFFRTQYGTISKMAMVLALVILGIYLFRSTTPQQESSGLSRSTSAYITVAAFLLGALCSGIAGYIGMWVSVRANIAVRAGGLSAIVVVGMAVIGVAVLYATFYVFLEVDSWFNEVPLLLVGYGFGASFVALFAQLGGGIFTKAADVGADLVGKVEQGIPEDDPRNPAVIADLSTRWLLYTEQVPSAWLNFALCGLVGIMTAYAFVWISKYYTDYKHESVRVLALSSATGHGTNIIAGVSLGLESTALPVLVISIAIISAFWLGQTSGLVD</sequence>
<feature type="transmembrane region" description="Helical" evidence="10">
    <location>
        <begin position="257"/>
        <end position="280"/>
    </location>
</feature>
<dbReference type="EC" id="7.1.3.1" evidence="2"/>
<keyword evidence="12" id="KW-1185">Reference proteome</keyword>
<protein>
    <recommendedName>
        <fullName evidence="2">H(+)-exporting diphosphatase</fullName>
        <ecNumber evidence="2">7.1.3.1</ecNumber>
    </recommendedName>
</protein>
<evidence type="ECO:0000256" key="4">
    <source>
        <dbReference type="ARBA" id="ARBA00022692"/>
    </source>
</evidence>
<feature type="transmembrane region" description="Helical" evidence="10">
    <location>
        <begin position="386"/>
        <end position="403"/>
    </location>
</feature>
<dbReference type="GO" id="GO:0004427">
    <property type="term" value="F:inorganic diphosphate phosphatase activity"/>
    <property type="evidence" value="ECO:0007669"/>
    <property type="project" value="InterPro"/>
</dbReference>
<dbReference type="InterPro" id="IPR004131">
    <property type="entry name" value="PPase-energised_H-pump"/>
</dbReference>
<feature type="transmembrane region" description="Helical" evidence="10">
    <location>
        <begin position="150"/>
        <end position="167"/>
    </location>
</feature>
<evidence type="ECO:0000256" key="3">
    <source>
        <dbReference type="ARBA" id="ARBA00022448"/>
    </source>
</evidence>
<evidence type="ECO:0000256" key="5">
    <source>
        <dbReference type="ARBA" id="ARBA00022842"/>
    </source>
</evidence>
<evidence type="ECO:0000256" key="7">
    <source>
        <dbReference type="ARBA" id="ARBA00022989"/>
    </source>
</evidence>
<feature type="transmembrane region" description="Helical" evidence="10">
    <location>
        <begin position="326"/>
        <end position="347"/>
    </location>
</feature>
<dbReference type="Proteomes" id="UP001055439">
    <property type="component" value="Chromosome 5"/>
</dbReference>
<keyword evidence="6" id="KW-1278">Translocase</keyword>
<dbReference type="GO" id="GO:0009678">
    <property type="term" value="F:diphosphate hydrolysis-driven proton transmembrane transporter activity"/>
    <property type="evidence" value="ECO:0007669"/>
    <property type="project" value="UniProtKB-EC"/>
</dbReference>
<gene>
    <name evidence="11" type="ORF">MUK42_01050</name>
</gene>
<proteinExistence type="predicted"/>
<evidence type="ECO:0000313" key="12">
    <source>
        <dbReference type="Proteomes" id="UP001055439"/>
    </source>
</evidence>
<feature type="transmembrane region" description="Helical" evidence="10">
    <location>
        <begin position="187"/>
        <end position="209"/>
    </location>
</feature>
<keyword evidence="4 10" id="KW-0812">Transmembrane</keyword>
<evidence type="ECO:0000256" key="1">
    <source>
        <dbReference type="ARBA" id="ARBA00004127"/>
    </source>
</evidence>
<dbReference type="PANTHER" id="PTHR31998">
    <property type="entry name" value="K(+)-INSENSITIVE PYROPHOSPHATE-ENERGIZED PROTON PUMP"/>
    <property type="match status" value="1"/>
</dbReference>
<dbReference type="AlphaFoldDB" id="A0A9E7FV02"/>
<evidence type="ECO:0000256" key="2">
    <source>
        <dbReference type="ARBA" id="ARBA00013242"/>
    </source>
</evidence>
<feature type="transmembrane region" description="Helical" evidence="10">
    <location>
        <begin position="62"/>
        <end position="89"/>
    </location>
</feature>
<keyword evidence="3" id="KW-0813">Transport</keyword>
<evidence type="ECO:0000313" key="11">
    <source>
        <dbReference type="EMBL" id="URE02875.1"/>
    </source>
</evidence>
<feature type="transmembrane region" description="Helical" evidence="10">
    <location>
        <begin position="96"/>
        <end position="119"/>
    </location>
</feature>
<dbReference type="GO" id="GO:0012505">
    <property type="term" value="C:endomembrane system"/>
    <property type="evidence" value="ECO:0007669"/>
    <property type="project" value="UniProtKB-SubCell"/>
</dbReference>
<evidence type="ECO:0000256" key="8">
    <source>
        <dbReference type="ARBA" id="ARBA00023065"/>
    </source>
</evidence>
<feature type="transmembrane region" description="Helical" evidence="10">
    <location>
        <begin position="221"/>
        <end position="245"/>
    </location>
</feature>
<evidence type="ECO:0000256" key="9">
    <source>
        <dbReference type="ARBA" id="ARBA00023136"/>
    </source>
</evidence>
<accession>A0A9E7FV02</accession>
<evidence type="ECO:0000256" key="6">
    <source>
        <dbReference type="ARBA" id="ARBA00022967"/>
    </source>
</evidence>
<organism evidence="11 12">
    <name type="scientific">Musa troglodytarum</name>
    <name type="common">fe'i banana</name>
    <dbReference type="NCBI Taxonomy" id="320322"/>
    <lineage>
        <taxon>Eukaryota</taxon>
        <taxon>Viridiplantae</taxon>
        <taxon>Streptophyta</taxon>
        <taxon>Embryophyta</taxon>
        <taxon>Tracheophyta</taxon>
        <taxon>Spermatophyta</taxon>
        <taxon>Magnoliopsida</taxon>
        <taxon>Liliopsida</taxon>
        <taxon>Zingiberales</taxon>
        <taxon>Musaceae</taxon>
        <taxon>Musa</taxon>
    </lineage>
</organism>
<keyword evidence="5" id="KW-0460">Magnesium</keyword>